<protein>
    <submittedName>
        <fullName evidence="1">Uncharacterized conserved protein, DUF952 family</fullName>
    </submittedName>
</protein>
<dbReference type="InterPro" id="IPR009297">
    <property type="entry name" value="DUF952"/>
</dbReference>
<dbReference type="AlphaFoldDB" id="A0A1I4RFT4"/>
<proteinExistence type="predicted"/>
<dbReference type="Pfam" id="PF06108">
    <property type="entry name" value="DUF952"/>
    <property type="match status" value="1"/>
</dbReference>
<reference evidence="1 2" key="1">
    <citation type="submission" date="2016-10" db="EMBL/GenBank/DDBJ databases">
        <authorList>
            <person name="de Groot N.N."/>
        </authorList>
    </citation>
    <scope>NUCLEOTIDE SEQUENCE [LARGE SCALE GENOMIC DNA]</scope>
    <source>
        <strain evidence="1 2">DSM 15283</strain>
    </source>
</reference>
<evidence type="ECO:0000313" key="2">
    <source>
        <dbReference type="Proteomes" id="UP000199144"/>
    </source>
</evidence>
<gene>
    <name evidence="1" type="ORF">SAMN04488042_10861</name>
</gene>
<dbReference type="Proteomes" id="UP000199144">
    <property type="component" value="Unassembled WGS sequence"/>
</dbReference>
<dbReference type="EMBL" id="FOTQ01000008">
    <property type="protein sequence ID" value="SFM51089.1"/>
    <property type="molecule type" value="Genomic_DNA"/>
</dbReference>
<dbReference type="PANTHER" id="PTHR34129:SF1">
    <property type="entry name" value="DUF952 DOMAIN-CONTAINING PROTEIN"/>
    <property type="match status" value="1"/>
</dbReference>
<keyword evidence="2" id="KW-1185">Reference proteome</keyword>
<evidence type="ECO:0000313" key="1">
    <source>
        <dbReference type="EMBL" id="SFM51089.1"/>
    </source>
</evidence>
<dbReference type="STRING" id="254406.SAMN04488042_10861"/>
<accession>A0A1I4RFT4</accession>
<dbReference type="Gene3D" id="3.20.170.20">
    <property type="entry name" value="Protein of unknown function DUF952"/>
    <property type="match status" value="1"/>
</dbReference>
<organism evidence="1 2">
    <name type="scientific">Shimia aestuarii</name>
    <dbReference type="NCBI Taxonomy" id="254406"/>
    <lineage>
        <taxon>Bacteria</taxon>
        <taxon>Pseudomonadati</taxon>
        <taxon>Pseudomonadota</taxon>
        <taxon>Alphaproteobacteria</taxon>
        <taxon>Rhodobacterales</taxon>
        <taxon>Roseobacteraceae</taxon>
    </lineage>
</organism>
<name>A0A1I4RFT4_9RHOB</name>
<dbReference type="PANTHER" id="PTHR34129">
    <property type="entry name" value="BLR1139 PROTEIN"/>
    <property type="match status" value="1"/>
</dbReference>
<sequence>MSCYVEMLPFAPSPCQSLRALDLAARAMHVNAMLIFKIFRAEEWAALRSAGHTAGAPVDIADGFVHFSTAEQVGETAAKHFAGEDNLFLLGLETDTLGNALKWEPSRGGALFPHLYRDLQLSDVVWAQPLPLVDGTHQFPAGVSI</sequence>
<dbReference type="SUPFAM" id="SSF56399">
    <property type="entry name" value="ADP-ribosylation"/>
    <property type="match status" value="1"/>
</dbReference>